<accession>A0A1R3KZP2</accession>
<name>A0A1R3KZP2_9ROSI</name>
<comment type="caution">
    <text evidence="1">The sequence shown here is derived from an EMBL/GenBank/DDBJ whole genome shotgun (WGS) entry which is preliminary data.</text>
</comment>
<gene>
    <name evidence="1" type="ORF">COLO4_03100</name>
</gene>
<sequence>MTLMLSSDSPSVSRLSLFQLFGSSTNARGSGAMENKRVIGLTFRLSSASLPYRIVGQSSAPDSTFSVPGNPLPSPTLLSKSAPPYSSKLCSSPLYRVVRLLYSVYLYKSPNHSLLSFSRMPVKKTNKNRKAKGLVRAFVLTRMSIAPRPMCSRVEIIPIDCLSLGVTPLIPEVTELSLSSLTKRDEVAMNQSTKPVT</sequence>
<keyword evidence="2" id="KW-1185">Reference proteome</keyword>
<evidence type="ECO:0000313" key="2">
    <source>
        <dbReference type="Proteomes" id="UP000187203"/>
    </source>
</evidence>
<protein>
    <submittedName>
        <fullName evidence="1">Uncharacterized protein</fullName>
    </submittedName>
</protein>
<evidence type="ECO:0000313" key="1">
    <source>
        <dbReference type="EMBL" id="OMP12507.1"/>
    </source>
</evidence>
<proteinExistence type="predicted"/>
<organism evidence="1 2">
    <name type="scientific">Corchorus olitorius</name>
    <dbReference type="NCBI Taxonomy" id="93759"/>
    <lineage>
        <taxon>Eukaryota</taxon>
        <taxon>Viridiplantae</taxon>
        <taxon>Streptophyta</taxon>
        <taxon>Embryophyta</taxon>
        <taxon>Tracheophyta</taxon>
        <taxon>Spermatophyta</taxon>
        <taxon>Magnoliopsida</taxon>
        <taxon>eudicotyledons</taxon>
        <taxon>Gunneridae</taxon>
        <taxon>Pentapetalae</taxon>
        <taxon>rosids</taxon>
        <taxon>malvids</taxon>
        <taxon>Malvales</taxon>
        <taxon>Malvaceae</taxon>
        <taxon>Grewioideae</taxon>
        <taxon>Apeibeae</taxon>
        <taxon>Corchorus</taxon>
    </lineage>
</organism>
<dbReference type="AlphaFoldDB" id="A0A1R3KZP2"/>
<dbReference type="Proteomes" id="UP000187203">
    <property type="component" value="Unassembled WGS sequence"/>
</dbReference>
<reference evidence="2" key="1">
    <citation type="submission" date="2013-09" db="EMBL/GenBank/DDBJ databases">
        <title>Corchorus olitorius genome sequencing.</title>
        <authorList>
            <person name="Alam M."/>
            <person name="Haque M.S."/>
            <person name="Islam M.S."/>
            <person name="Emdad E.M."/>
            <person name="Islam M.M."/>
            <person name="Ahmed B."/>
            <person name="Halim A."/>
            <person name="Hossen Q.M.M."/>
            <person name="Hossain M.Z."/>
            <person name="Ahmed R."/>
            <person name="Khan M.M."/>
            <person name="Islam R."/>
            <person name="Rashid M.M."/>
            <person name="Khan S.A."/>
            <person name="Rahman M.S."/>
            <person name="Alam M."/>
            <person name="Yahiya A.S."/>
            <person name="Khan M.S."/>
            <person name="Azam M.S."/>
            <person name="Haque T."/>
            <person name="Lashkar M.Z.H."/>
            <person name="Akhand A.I."/>
            <person name="Morshed G."/>
            <person name="Roy S."/>
            <person name="Uddin K.S."/>
            <person name="Rabeya T."/>
            <person name="Hossain A.S."/>
            <person name="Chowdhury A."/>
            <person name="Snigdha A.R."/>
            <person name="Mortoza M.S."/>
            <person name="Matin S.A."/>
            <person name="Hoque S.M.E."/>
            <person name="Islam M.K."/>
            <person name="Roy D.K."/>
            <person name="Haider R."/>
            <person name="Moosa M.M."/>
            <person name="Elias S.M."/>
            <person name="Hasan A.M."/>
            <person name="Jahan S."/>
            <person name="Shafiuddin M."/>
            <person name="Mahmood N."/>
            <person name="Shommy N.S."/>
        </authorList>
    </citation>
    <scope>NUCLEOTIDE SEQUENCE [LARGE SCALE GENOMIC DNA]</scope>
    <source>
        <strain evidence="2">cv. O-4</strain>
    </source>
</reference>
<dbReference type="EMBL" id="AWUE01009120">
    <property type="protein sequence ID" value="OMP12507.1"/>
    <property type="molecule type" value="Genomic_DNA"/>
</dbReference>